<comment type="caution">
    <text evidence="13">The sequence shown here is derived from an EMBL/GenBank/DDBJ whole genome shotgun (WGS) entry which is preliminary data.</text>
</comment>
<dbReference type="EMBL" id="CAJOBI010144945">
    <property type="protein sequence ID" value="CAF4785361.1"/>
    <property type="molecule type" value="Genomic_DNA"/>
</dbReference>
<evidence type="ECO:0000256" key="9">
    <source>
        <dbReference type="ARBA" id="ARBA00023163"/>
    </source>
</evidence>
<evidence type="ECO:0000256" key="5">
    <source>
        <dbReference type="ARBA" id="ARBA00022771"/>
    </source>
</evidence>
<dbReference type="SMART" id="SM00355">
    <property type="entry name" value="ZnF_C2H2"/>
    <property type="match status" value="2"/>
</dbReference>
<dbReference type="Pfam" id="PF00096">
    <property type="entry name" value="zf-C2H2"/>
    <property type="match status" value="2"/>
</dbReference>
<organism evidence="13 14">
    <name type="scientific">Rotaria magnacalcarata</name>
    <dbReference type="NCBI Taxonomy" id="392030"/>
    <lineage>
        <taxon>Eukaryota</taxon>
        <taxon>Metazoa</taxon>
        <taxon>Spiralia</taxon>
        <taxon>Gnathifera</taxon>
        <taxon>Rotifera</taxon>
        <taxon>Eurotatoria</taxon>
        <taxon>Bdelloidea</taxon>
        <taxon>Philodinida</taxon>
        <taxon>Philodinidae</taxon>
        <taxon>Rotaria</taxon>
    </lineage>
</organism>
<evidence type="ECO:0000313" key="13">
    <source>
        <dbReference type="EMBL" id="CAF4785361.1"/>
    </source>
</evidence>
<dbReference type="FunFam" id="3.30.160.60:FF:000382">
    <property type="entry name" value="zinc finger protein 35 isoform X4"/>
    <property type="match status" value="1"/>
</dbReference>
<dbReference type="PANTHER" id="PTHR23235">
    <property type="entry name" value="KRUEPPEL-LIKE TRANSCRIPTION FACTOR"/>
    <property type="match status" value="1"/>
</dbReference>
<keyword evidence="4" id="KW-0677">Repeat</keyword>
<evidence type="ECO:0000256" key="3">
    <source>
        <dbReference type="ARBA" id="ARBA00022723"/>
    </source>
</evidence>
<dbReference type="Gene3D" id="3.30.160.60">
    <property type="entry name" value="Classic Zinc Finger"/>
    <property type="match status" value="2"/>
</dbReference>
<dbReference type="PROSITE" id="PS00028">
    <property type="entry name" value="ZINC_FINGER_C2H2_1"/>
    <property type="match status" value="1"/>
</dbReference>
<keyword evidence="7" id="KW-0805">Transcription regulation</keyword>
<keyword evidence="10" id="KW-0539">Nucleus</keyword>
<dbReference type="GO" id="GO:0000978">
    <property type="term" value="F:RNA polymerase II cis-regulatory region sequence-specific DNA binding"/>
    <property type="evidence" value="ECO:0007669"/>
    <property type="project" value="TreeGrafter"/>
</dbReference>
<accession>A0A8S3B537</accession>
<evidence type="ECO:0000259" key="12">
    <source>
        <dbReference type="PROSITE" id="PS50157"/>
    </source>
</evidence>
<name>A0A8S3B537_9BILA</name>
<dbReference type="GO" id="GO:0000981">
    <property type="term" value="F:DNA-binding transcription factor activity, RNA polymerase II-specific"/>
    <property type="evidence" value="ECO:0007669"/>
    <property type="project" value="TreeGrafter"/>
</dbReference>
<dbReference type="FunFam" id="3.30.160.60:FF:000096">
    <property type="entry name" value="Zinc finger and BTB domain-containing protein 18 isoform 1"/>
    <property type="match status" value="1"/>
</dbReference>
<comment type="similarity">
    <text evidence="2">Belongs to the krueppel C2H2-type zinc-finger protein family.</text>
</comment>
<dbReference type="InterPro" id="IPR036236">
    <property type="entry name" value="Znf_C2H2_sf"/>
</dbReference>
<dbReference type="AlphaFoldDB" id="A0A8S3B537"/>
<reference evidence="13" key="1">
    <citation type="submission" date="2021-02" db="EMBL/GenBank/DDBJ databases">
        <authorList>
            <person name="Nowell W R."/>
        </authorList>
    </citation>
    <scope>NUCLEOTIDE SEQUENCE</scope>
</reference>
<keyword evidence="3" id="KW-0479">Metal-binding</keyword>
<sequence length="62" mass="6964">SSTNPKTNEGRINRCRICGKVYARPSTLKTHLRTHSGEKPYKCDKCCKAFTQAANLTAHLRT</sequence>
<keyword evidence="8" id="KW-0238">DNA-binding</keyword>
<evidence type="ECO:0000256" key="2">
    <source>
        <dbReference type="ARBA" id="ARBA00006991"/>
    </source>
</evidence>
<keyword evidence="5 11" id="KW-0863">Zinc-finger</keyword>
<feature type="domain" description="C2H2-type" evidence="12">
    <location>
        <begin position="13"/>
        <end position="40"/>
    </location>
</feature>
<feature type="domain" description="C2H2-type" evidence="12">
    <location>
        <begin position="41"/>
        <end position="62"/>
    </location>
</feature>
<dbReference type="InterPro" id="IPR013087">
    <property type="entry name" value="Znf_C2H2_type"/>
</dbReference>
<gene>
    <name evidence="13" type="ORF">SMN809_LOCUS46528</name>
</gene>
<evidence type="ECO:0000256" key="1">
    <source>
        <dbReference type="ARBA" id="ARBA00004123"/>
    </source>
</evidence>
<dbReference type="GO" id="GO:0005634">
    <property type="term" value="C:nucleus"/>
    <property type="evidence" value="ECO:0007669"/>
    <property type="project" value="UniProtKB-SubCell"/>
</dbReference>
<feature type="non-terminal residue" evidence="13">
    <location>
        <position position="1"/>
    </location>
</feature>
<dbReference type="Proteomes" id="UP000676336">
    <property type="component" value="Unassembled WGS sequence"/>
</dbReference>
<evidence type="ECO:0000256" key="10">
    <source>
        <dbReference type="ARBA" id="ARBA00023242"/>
    </source>
</evidence>
<evidence type="ECO:0000313" key="14">
    <source>
        <dbReference type="Proteomes" id="UP000676336"/>
    </source>
</evidence>
<evidence type="ECO:0000256" key="6">
    <source>
        <dbReference type="ARBA" id="ARBA00022833"/>
    </source>
</evidence>
<evidence type="ECO:0000256" key="11">
    <source>
        <dbReference type="PROSITE-ProRule" id="PRU00042"/>
    </source>
</evidence>
<evidence type="ECO:0000256" key="4">
    <source>
        <dbReference type="ARBA" id="ARBA00022737"/>
    </source>
</evidence>
<proteinExistence type="inferred from homology"/>
<comment type="subcellular location">
    <subcellularLocation>
        <location evidence="1">Nucleus</location>
    </subcellularLocation>
</comment>
<dbReference type="SUPFAM" id="SSF57667">
    <property type="entry name" value="beta-beta-alpha zinc fingers"/>
    <property type="match status" value="1"/>
</dbReference>
<evidence type="ECO:0000256" key="8">
    <source>
        <dbReference type="ARBA" id="ARBA00023125"/>
    </source>
</evidence>
<feature type="non-terminal residue" evidence="13">
    <location>
        <position position="62"/>
    </location>
</feature>
<evidence type="ECO:0000256" key="7">
    <source>
        <dbReference type="ARBA" id="ARBA00023015"/>
    </source>
</evidence>
<keyword evidence="6" id="KW-0862">Zinc</keyword>
<dbReference type="PANTHER" id="PTHR23235:SF120">
    <property type="entry name" value="KRUPPEL-LIKE FACTOR 15"/>
    <property type="match status" value="1"/>
</dbReference>
<protein>
    <recommendedName>
        <fullName evidence="12">C2H2-type domain-containing protein</fullName>
    </recommendedName>
</protein>
<dbReference type="GO" id="GO:0008270">
    <property type="term" value="F:zinc ion binding"/>
    <property type="evidence" value="ECO:0007669"/>
    <property type="project" value="UniProtKB-KW"/>
</dbReference>
<dbReference type="PROSITE" id="PS50157">
    <property type="entry name" value="ZINC_FINGER_C2H2_2"/>
    <property type="match status" value="2"/>
</dbReference>
<keyword evidence="9" id="KW-0804">Transcription</keyword>